<reference evidence="9 10" key="1">
    <citation type="journal article" date="2019" name="ISME J.">
        <title>Insights into ecological role of a new deltaproteobacterial order Candidatus Acidulodesulfobacterales by metagenomics and metatranscriptomics.</title>
        <authorList>
            <person name="Tan S."/>
            <person name="Liu J."/>
            <person name="Fang Y."/>
            <person name="Hedlund B.P."/>
            <person name="Lian Z.H."/>
            <person name="Huang L.Y."/>
            <person name="Li J.T."/>
            <person name="Huang L.N."/>
            <person name="Li W.J."/>
            <person name="Jiang H.C."/>
            <person name="Dong H.L."/>
            <person name="Shu W.S."/>
        </authorList>
    </citation>
    <scope>NUCLEOTIDE SEQUENCE [LARGE SCALE GENOMIC DNA]</scope>
    <source>
        <strain evidence="9">AP2</strain>
    </source>
</reference>
<evidence type="ECO:0000256" key="7">
    <source>
        <dbReference type="ARBA" id="ARBA00023204"/>
    </source>
</evidence>
<evidence type="ECO:0000256" key="1">
    <source>
        <dbReference type="ARBA" id="ARBA00010945"/>
    </source>
</evidence>
<evidence type="ECO:0000256" key="3">
    <source>
        <dbReference type="ARBA" id="ARBA00022695"/>
    </source>
</evidence>
<keyword evidence="3" id="KW-0548">Nucleotidyltransferase</keyword>
<dbReference type="GO" id="GO:0003887">
    <property type="term" value="F:DNA-directed DNA polymerase activity"/>
    <property type="evidence" value="ECO:0007669"/>
    <property type="project" value="TreeGrafter"/>
</dbReference>
<dbReference type="SUPFAM" id="SSF56672">
    <property type="entry name" value="DNA/RNA polymerases"/>
    <property type="match status" value="1"/>
</dbReference>
<dbReference type="PROSITE" id="PS50173">
    <property type="entry name" value="UMUC"/>
    <property type="match status" value="1"/>
</dbReference>
<dbReference type="GO" id="GO:0005829">
    <property type="term" value="C:cytosol"/>
    <property type="evidence" value="ECO:0007669"/>
    <property type="project" value="TreeGrafter"/>
</dbReference>
<comment type="similarity">
    <text evidence="1">Belongs to the DNA polymerase type-Y family.</text>
</comment>
<sequence length="305" mass="34210">MQVLSVHSWPQAIAHLDADAFFVSCEQASMPALKGKCVAVGKERGIIIALSYEAKAKGVKRGMFVSDAKRICPGIIILDSNHETYGLFSVRMFEILKRFSPKIEEYSVDEAFIDLTGLRRLYSCSYEEIAVKIQNTIEQELSISVSIGISITKVLAKIASKYKKPHGITAIPGNKIHLYLSNILIEDVWGIGPNTASLLKKFDIKTALDFALKNENFVKKYLSKPYIQIYKELKGEPSIEFIEKISPKSISKAKSFYPPSQKPEDLILPHQTMPFALSIYSLTLFLIMALKDRCFLFFKAISLAS</sequence>
<dbReference type="EMBL" id="SGBC01000004">
    <property type="protein sequence ID" value="RZD15769.1"/>
    <property type="molecule type" value="Genomic_DNA"/>
</dbReference>
<dbReference type="InterPro" id="IPR043128">
    <property type="entry name" value="Rev_trsase/Diguanyl_cyclase"/>
</dbReference>
<proteinExistence type="inferred from homology"/>
<dbReference type="InterPro" id="IPR050116">
    <property type="entry name" value="DNA_polymerase-Y"/>
</dbReference>
<protein>
    <recommendedName>
        <fullName evidence="8">UmuC domain-containing protein</fullName>
    </recommendedName>
</protein>
<organism evidence="9 10">
    <name type="scientific">Acididesulfobacter guangdongensis</name>
    <dbReference type="NCBI Taxonomy" id="2597225"/>
    <lineage>
        <taxon>Bacteria</taxon>
        <taxon>Deltaproteobacteria</taxon>
        <taxon>Candidatus Acidulodesulfobacterales</taxon>
        <taxon>Candidatus Acididesulfobacter</taxon>
    </lineage>
</organism>
<evidence type="ECO:0000256" key="4">
    <source>
        <dbReference type="ARBA" id="ARBA00022723"/>
    </source>
</evidence>
<evidence type="ECO:0000313" key="10">
    <source>
        <dbReference type="Proteomes" id="UP000316562"/>
    </source>
</evidence>
<dbReference type="Gene3D" id="3.30.70.270">
    <property type="match status" value="1"/>
</dbReference>
<keyword evidence="6" id="KW-0460">Magnesium</keyword>
<feature type="domain" description="UmuC" evidence="8">
    <location>
        <begin position="13"/>
        <end position="192"/>
    </location>
</feature>
<keyword evidence="7" id="KW-0234">DNA repair</keyword>
<dbReference type="PANTHER" id="PTHR11076:SF34">
    <property type="entry name" value="PROTEIN UMUC"/>
    <property type="match status" value="1"/>
</dbReference>
<keyword evidence="5" id="KW-0227">DNA damage</keyword>
<accession>A0A519BET0</accession>
<dbReference type="InterPro" id="IPR043502">
    <property type="entry name" value="DNA/RNA_pol_sf"/>
</dbReference>
<dbReference type="FunFam" id="3.40.1170.60:FF:000003">
    <property type="entry name" value="DNA polymerase eta"/>
    <property type="match status" value="1"/>
</dbReference>
<dbReference type="Gene3D" id="3.40.1170.60">
    <property type="match status" value="1"/>
</dbReference>
<dbReference type="PANTHER" id="PTHR11076">
    <property type="entry name" value="DNA REPAIR POLYMERASE UMUC / TRANSFERASE FAMILY MEMBER"/>
    <property type="match status" value="1"/>
</dbReference>
<dbReference type="AlphaFoldDB" id="A0A519BET0"/>
<keyword evidence="4" id="KW-0479">Metal-binding</keyword>
<dbReference type="GO" id="GO:0042276">
    <property type="term" value="P:error-prone translesion synthesis"/>
    <property type="evidence" value="ECO:0007669"/>
    <property type="project" value="TreeGrafter"/>
</dbReference>
<evidence type="ECO:0000256" key="5">
    <source>
        <dbReference type="ARBA" id="ARBA00022763"/>
    </source>
</evidence>
<dbReference type="GO" id="GO:0006281">
    <property type="term" value="P:DNA repair"/>
    <property type="evidence" value="ECO:0007669"/>
    <property type="project" value="UniProtKB-KW"/>
</dbReference>
<evidence type="ECO:0000313" key="9">
    <source>
        <dbReference type="EMBL" id="RZD15769.1"/>
    </source>
</evidence>
<dbReference type="GO" id="GO:0009432">
    <property type="term" value="P:SOS response"/>
    <property type="evidence" value="ECO:0007669"/>
    <property type="project" value="TreeGrafter"/>
</dbReference>
<dbReference type="Proteomes" id="UP000316562">
    <property type="component" value="Unassembled WGS sequence"/>
</dbReference>
<evidence type="ECO:0000256" key="2">
    <source>
        <dbReference type="ARBA" id="ARBA00022679"/>
    </source>
</evidence>
<comment type="caution">
    <text evidence="9">The sequence shown here is derived from an EMBL/GenBank/DDBJ whole genome shotgun (WGS) entry which is preliminary data.</text>
</comment>
<evidence type="ECO:0000256" key="6">
    <source>
        <dbReference type="ARBA" id="ARBA00022842"/>
    </source>
</evidence>
<name>A0A519BET0_ACIG2</name>
<keyword evidence="2" id="KW-0808">Transferase</keyword>
<evidence type="ECO:0000259" key="8">
    <source>
        <dbReference type="PROSITE" id="PS50173"/>
    </source>
</evidence>
<gene>
    <name evidence="9" type="ORF">EVJ46_09625</name>
</gene>
<dbReference type="Pfam" id="PF00817">
    <property type="entry name" value="IMS"/>
    <property type="match status" value="1"/>
</dbReference>
<dbReference type="GO" id="GO:0046872">
    <property type="term" value="F:metal ion binding"/>
    <property type="evidence" value="ECO:0007669"/>
    <property type="project" value="UniProtKB-KW"/>
</dbReference>
<dbReference type="InterPro" id="IPR001126">
    <property type="entry name" value="UmuC"/>
</dbReference>